<comment type="caution">
    <text evidence="1">The sequence shown here is derived from an EMBL/GenBank/DDBJ whole genome shotgun (WGS) entry which is preliminary data.</text>
</comment>
<accession>A0AAN7WE84</accession>
<evidence type="ECO:0000313" key="1">
    <source>
        <dbReference type="EMBL" id="KAK5848418.1"/>
    </source>
</evidence>
<name>A0AAN7WE84_ELEMC</name>
<dbReference type="Proteomes" id="UP001346869">
    <property type="component" value="Unassembled WGS sequence"/>
</dbReference>
<protein>
    <submittedName>
        <fullName evidence="1">Uncharacterized protein</fullName>
    </submittedName>
</protein>
<reference evidence="1 2" key="1">
    <citation type="journal article" date="2023" name="Genes (Basel)">
        <title>Chromosome-Level Genome Assembly and Circadian Gene Repertoire of the Patagonia Blennie Eleginops maclovinus-The Closest Ancestral Proxy of Antarctic Cryonotothenioids.</title>
        <authorList>
            <person name="Cheng C.C."/>
            <person name="Rivera-Colon A.G."/>
            <person name="Minhas B.F."/>
            <person name="Wilson L."/>
            <person name="Rayamajhi N."/>
            <person name="Vargas-Chacoff L."/>
            <person name="Catchen J.M."/>
        </authorList>
    </citation>
    <scope>NUCLEOTIDE SEQUENCE [LARGE SCALE GENOMIC DNA]</scope>
    <source>
        <strain evidence="1">JMC-PN-2008</strain>
    </source>
</reference>
<sequence length="150" mass="17045">MFLFKKLRSPSVCKPLDTALTTVSLYRWSVHVALQQTQKQKAQLEIISTQRELQEQILRLSSARLLSRKERGRARLCFLRLCWPVGFISGCFLLQRRHLLFSSLSLMSAVINHCLSGEAVLIQICVLVQPTVLQFACGVPLSIKNRNVHA</sequence>
<reference evidence="1 2" key="2">
    <citation type="journal article" date="2023" name="Mol. Biol. Evol.">
        <title>Genomics of Secondarily Temperate Adaptation in the Only Non-Antarctic Icefish.</title>
        <authorList>
            <person name="Rivera-Colon A.G."/>
            <person name="Rayamajhi N."/>
            <person name="Minhas B.F."/>
            <person name="Madrigal G."/>
            <person name="Bilyk K.T."/>
            <person name="Yoon V."/>
            <person name="Hune M."/>
            <person name="Gregory S."/>
            <person name="Cheng C.H.C."/>
            <person name="Catchen J.M."/>
        </authorList>
    </citation>
    <scope>NUCLEOTIDE SEQUENCE [LARGE SCALE GENOMIC DNA]</scope>
    <source>
        <strain evidence="1">JMC-PN-2008</strain>
    </source>
</reference>
<organism evidence="1 2">
    <name type="scientific">Eleginops maclovinus</name>
    <name type="common">Patagonian blennie</name>
    <name type="synonym">Eleginus maclovinus</name>
    <dbReference type="NCBI Taxonomy" id="56733"/>
    <lineage>
        <taxon>Eukaryota</taxon>
        <taxon>Metazoa</taxon>
        <taxon>Chordata</taxon>
        <taxon>Craniata</taxon>
        <taxon>Vertebrata</taxon>
        <taxon>Euteleostomi</taxon>
        <taxon>Actinopterygii</taxon>
        <taxon>Neopterygii</taxon>
        <taxon>Teleostei</taxon>
        <taxon>Neoteleostei</taxon>
        <taxon>Acanthomorphata</taxon>
        <taxon>Eupercaria</taxon>
        <taxon>Perciformes</taxon>
        <taxon>Notothenioidei</taxon>
        <taxon>Eleginopidae</taxon>
        <taxon>Eleginops</taxon>
    </lineage>
</organism>
<dbReference type="AlphaFoldDB" id="A0AAN7WE84"/>
<proteinExistence type="predicted"/>
<dbReference type="EMBL" id="JAUZQC010000025">
    <property type="protein sequence ID" value="KAK5848418.1"/>
    <property type="molecule type" value="Genomic_DNA"/>
</dbReference>
<evidence type="ECO:0000313" key="2">
    <source>
        <dbReference type="Proteomes" id="UP001346869"/>
    </source>
</evidence>
<gene>
    <name evidence="1" type="ORF">PBY51_006034</name>
</gene>
<keyword evidence="2" id="KW-1185">Reference proteome</keyword>